<dbReference type="WBParaSite" id="NBR_0000034001-mRNA-1">
    <property type="protein sequence ID" value="NBR_0000034001-mRNA-1"/>
    <property type="gene ID" value="NBR_0000034001"/>
</dbReference>
<dbReference type="AlphaFoldDB" id="A0A0N4XCY4"/>
<dbReference type="STRING" id="27835.A0A0N4XCY4"/>
<keyword evidence="2" id="KW-1185">Reference proteome</keyword>
<accession>A0A0N4XCY4</accession>
<gene>
    <name evidence="1" type="ORF">NBR_LOCUS341</name>
</gene>
<evidence type="ECO:0000313" key="1">
    <source>
        <dbReference type="EMBL" id="VDL62849.1"/>
    </source>
</evidence>
<evidence type="ECO:0000313" key="2">
    <source>
        <dbReference type="Proteomes" id="UP000271162"/>
    </source>
</evidence>
<name>A0A0N4XCY4_NIPBR</name>
<dbReference type="Proteomes" id="UP000271162">
    <property type="component" value="Unassembled WGS sequence"/>
</dbReference>
<reference evidence="1 2" key="2">
    <citation type="submission" date="2018-11" db="EMBL/GenBank/DDBJ databases">
        <authorList>
            <consortium name="Pathogen Informatics"/>
        </authorList>
    </citation>
    <scope>NUCLEOTIDE SEQUENCE [LARGE SCALE GENOMIC DNA]</scope>
</reference>
<evidence type="ECO:0000313" key="3">
    <source>
        <dbReference type="WBParaSite" id="NBR_0000034001-mRNA-1"/>
    </source>
</evidence>
<protein>
    <submittedName>
        <fullName evidence="3">DUF1758 domain-containing protein</fullName>
    </submittedName>
</protein>
<reference evidence="3" key="1">
    <citation type="submission" date="2017-02" db="UniProtKB">
        <authorList>
            <consortium name="WormBaseParasite"/>
        </authorList>
    </citation>
    <scope>IDENTIFICATION</scope>
</reference>
<dbReference type="EMBL" id="UYSL01000122">
    <property type="protein sequence ID" value="VDL62849.1"/>
    <property type="molecule type" value="Genomic_DNA"/>
</dbReference>
<proteinExistence type="predicted"/>
<sequence>MLKTSVILYTDRNDYEQIPAHQCYRDLIKIRAYNFLYIRTTHEIVGRERLRISPLDCTEAATNKILYGHTLTQITPGLFSTPEIDEDNTSLPILGNTLYTRSVYSVVTETITIIDDQTIISPLGNLDNCTLSAGSCTLEDVVIVWQPIATQLTCRLQKVDIFDALVTLRYILIPEYELTFEFTSDFFGTHQYLKFCNITQAYLSTSNHILEFPNIPHNVMLHDFLIRGGNPHHRRDVKTITLANNHKSEYNLIAKQPRLVPLLFSSDEIPPFDTHPIIDNRILYAIRMWNVTQHDLNRSRMYINEDTRISTLRSVRYGEYRTRQLNQFDSISKTRPLTYAEATIQQDLLRGSTDIFDDYLHEEFGRLPFRSLLDIKNAPTPPFYLPQSLPKISSYSTTTAPVVSTTRATTTINVPPLTTSFSLPLTTQFPSTAKPVTSPTRFKLTHLPNRLTLLNPTQRHVQPQLNHSRLQQNLPLLLMLLSQLSLRAQPQQNQPLP</sequence>
<organism evidence="3">
    <name type="scientific">Nippostrongylus brasiliensis</name>
    <name type="common">Rat hookworm</name>
    <dbReference type="NCBI Taxonomy" id="27835"/>
    <lineage>
        <taxon>Eukaryota</taxon>
        <taxon>Metazoa</taxon>
        <taxon>Ecdysozoa</taxon>
        <taxon>Nematoda</taxon>
        <taxon>Chromadorea</taxon>
        <taxon>Rhabditida</taxon>
        <taxon>Rhabditina</taxon>
        <taxon>Rhabditomorpha</taxon>
        <taxon>Strongyloidea</taxon>
        <taxon>Heligmosomidae</taxon>
        <taxon>Nippostrongylus</taxon>
    </lineage>
</organism>